<dbReference type="InterPro" id="IPR001387">
    <property type="entry name" value="Cro/C1-type_HTH"/>
</dbReference>
<feature type="domain" description="HTH cro/C1-type" evidence="2">
    <location>
        <begin position="13"/>
        <end position="67"/>
    </location>
</feature>
<dbReference type="InterPro" id="IPR050807">
    <property type="entry name" value="TransReg_Diox_bact_type"/>
</dbReference>
<proteinExistence type="predicted"/>
<dbReference type="InterPro" id="IPR010982">
    <property type="entry name" value="Lambda_DNA-bd_dom_sf"/>
</dbReference>
<dbReference type="SUPFAM" id="SSF47413">
    <property type="entry name" value="lambda repressor-like DNA-binding domains"/>
    <property type="match status" value="1"/>
</dbReference>
<dbReference type="CDD" id="cd00093">
    <property type="entry name" value="HTH_XRE"/>
    <property type="match status" value="1"/>
</dbReference>
<evidence type="ECO:0000256" key="1">
    <source>
        <dbReference type="ARBA" id="ARBA00023125"/>
    </source>
</evidence>
<dbReference type="RefSeq" id="WP_117952244.1">
    <property type="nucleotide sequence ID" value="NZ_QSFH01000023.1"/>
</dbReference>
<dbReference type="GO" id="GO:0005829">
    <property type="term" value="C:cytosol"/>
    <property type="evidence" value="ECO:0007669"/>
    <property type="project" value="TreeGrafter"/>
</dbReference>
<dbReference type="EMBL" id="QSVA01000002">
    <property type="protein sequence ID" value="RGN96751.1"/>
    <property type="molecule type" value="Genomic_DNA"/>
</dbReference>
<dbReference type="SMART" id="SM00530">
    <property type="entry name" value="HTH_XRE"/>
    <property type="match status" value="1"/>
</dbReference>
<dbReference type="PROSITE" id="PS50943">
    <property type="entry name" value="HTH_CROC1"/>
    <property type="match status" value="1"/>
</dbReference>
<protein>
    <submittedName>
        <fullName evidence="3">XRE family transcriptional regulator</fullName>
    </submittedName>
</protein>
<dbReference type="Pfam" id="PF01381">
    <property type="entry name" value="HTH_3"/>
    <property type="match status" value="1"/>
</dbReference>
<dbReference type="AlphaFoldDB" id="A0A3E5F4M5"/>
<dbReference type="GO" id="GO:0003700">
    <property type="term" value="F:DNA-binding transcription factor activity"/>
    <property type="evidence" value="ECO:0007669"/>
    <property type="project" value="TreeGrafter"/>
</dbReference>
<evidence type="ECO:0000313" key="4">
    <source>
        <dbReference type="Proteomes" id="UP000260759"/>
    </source>
</evidence>
<evidence type="ECO:0000313" key="3">
    <source>
        <dbReference type="EMBL" id="RGN96751.1"/>
    </source>
</evidence>
<dbReference type="PANTHER" id="PTHR46797:SF1">
    <property type="entry name" value="METHYLPHOSPHONATE SYNTHASE"/>
    <property type="match status" value="1"/>
</dbReference>
<dbReference type="PANTHER" id="PTHR46797">
    <property type="entry name" value="HTH-TYPE TRANSCRIPTIONAL REGULATOR"/>
    <property type="match status" value="1"/>
</dbReference>
<evidence type="ECO:0000259" key="2">
    <source>
        <dbReference type="PROSITE" id="PS50943"/>
    </source>
</evidence>
<accession>A0A3E5F4M5</accession>
<comment type="caution">
    <text evidence="3">The sequence shown here is derived from an EMBL/GenBank/DDBJ whole genome shotgun (WGS) entry which is preliminary data.</text>
</comment>
<keyword evidence="1" id="KW-0238">DNA-binding</keyword>
<dbReference type="Gene3D" id="1.10.260.40">
    <property type="entry name" value="lambda repressor-like DNA-binding domains"/>
    <property type="match status" value="1"/>
</dbReference>
<name>A0A3E5F4M5_BACUN</name>
<dbReference type="Proteomes" id="UP000260759">
    <property type="component" value="Unassembled WGS sequence"/>
</dbReference>
<gene>
    <name evidence="3" type="ORF">DXB37_03715</name>
</gene>
<sequence>MEMNERERIGALLAQKRNEAGLSVRALAELAGVSYQNITKIENGKYNVSIDILSKIVNALNCKIDIVNI</sequence>
<dbReference type="GO" id="GO:0003677">
    <property type="term" value="F:DNA binding"/>
    <property type="evidence" value="ECO:0007669"/>
    <property type="project" value="UniProtKB-KW"/>
</dbReference>
<organism evidence="3 4">
    <name type="scientific">Bacteroides uniformis</name>
    <dbReference type="NCBI Taxonomy" id="820"/>
    <lineage>
        <taxon>Bacteria</taxon>
        <taxon>Pseudomonadati</taxon>
        <taxon>Bacteroidota</taxon>
        <taxon>Bacteroidia</taxon>
        <taxon>Bacteroidales</taxon>
        <taxon>Bacteroidaceae</taxon>
        <taxon>Bacteroides</taxon>
    </lineage>
</organism>
<reference evidence="3 4" key="1">
    <citation type="submission" date="2018-08" db="EMBL/GenBank/DDBJ databases">
        <title>A genome reference for cultivated species of the human gut microbiota.</title>
        <authorList>
            <person name="Zou Y."/>
            <person name="Xue W."/>
            <person name="Luo G."/>
        </authorList>
    </citation>
    <scope>NUCLEOTIDE SEQUENCE [LARGE SCALE GENOMIC DNA]</scope>
    <source>
        <strain evidence="3 4">OM03-4</strain>
    </source>
</reference>